<evidence type="ECO:0000256" key="1">
    <source>
        <dbReference type="SAM" id="MobiDB-lite"/>
    </source>
</evidence>
<feature type="region of interest" description="Disordered" evidence="1">
    <location>
        <begin position="63"/>
        <end position="160"/>
    </location>
</feature>
<reference evidence="2" key="1">
    <citation type="submission" date="2022-10" db="EMBL/GenBank/DDBJ databases">
        <authorList>
            <person name="Chen Y."/>
            <person name="Dougan E. K."/>
            <person name="Chan C."/>
            <person name="Rhodes N."/>
            <person name="Thang M."/>
        </authorList>
    </citation>
    <scope>NUCLEOTIDE SEQUENCE</scope>
</reference>
<feature type="compositionally biased region" description="Acidic residues" evidence="1">
    <location>
        <begin position="90"/>
        <end position="149"/>
    </location>
</feature>
<dbReference type="EMBL" id="CAMXCT020000391">
    <property type="protein sequence ID" value="CAL1131509.1"/>
    <property type="molecule type" value="Genomic_DNA"/>
</dbReference>
<feature type="compositionally biased region" description="Polar residues" evidence="1">
    <location>
        <begin position="374"/>
        <end position="383"/>
    </location>
</feature>
<accession>A0A9P1BRI1</accession>
<dbReference type="EMBL" id="CAMXCT030000391">
    <property type="protein sequence ID" value="CAL4765446.1"/>
    <property type="molecule type" value="Genomic_DNA"/>
</dbReference>
<sequence>MPDSKPNPEKVAEVEVTETDNNMEIMSSYLSSFAASLPTQKEVQVAMIKADKTYRLNSFEDNAKGRAKSKAGTSNAKASASGLEHGEEENRTDDEVVDVCDEGDDKPENEDAEDEDEGPAEDEGAAEDECLEDEGLDSQNEQDGEFEEEDFKKGSVQLRKPGAVVEAVQQAREGEEDSELDERMKVDLEDLKRIPSLDVPDPARKSWTLSAPDEESDFPTIGVVFWPQSGLAYRWIAACMIAGWPESKWAGSLYKKLSFKDRVKLQLDSSGAKRSRYLFLASVKQFSMQGSDQKKSAPYNWWHANLEPLKAHIKDEIATGRVRRKLFDKAADSQITLVAGKSTESLNSVDKAALDRKRTVDLTPTPPVTRIRSKSSQSLGSTGDSEKQPEKTPESGKKTPSPKVASPPKGKTAKEKAEDRAVPKAKASSASQRVRAHLEEAKQKRLNNEKGDGQFKRLRRMGGNEEFTNSSPESTTKKSKQTGKNKTRKEGKIKIKINKTKPNEKDSSTPSKSPRRTKKETPTKESTKDQENKKDENNECTKTDAKTKKVHAMYMKYWRSLKSQEQSSMLYEDFWKSSCNWRKTTIYRSVTNTIENRKAGKRQWLTRKQMLPVFDNDGDVVDGIITRKRSDKELLATEVRQHPEHPKLYQYLVLTEDYEEATESDKIIDKFMIKDTGDDRRKSRKSKKAKEDDPEEKAKEEAKKARQDLVKNAKKARSPKIKNAMESEINSLSSGLVRHRTSLQGTLDSGVEDSKLEKCLENAKKGENDRDRDHQISHMLDSLASGETIEVETVLKGKLRESDPIQTTLPMTSPEDLLKYLFNDVGLELPDEEIRNYWAHCKATNCEWSHMSGGDHIPVALYGDSAKFSVIGEKITCCFLSLPLWFPRAARRRIFFLFALETYRMVGGGQTLFPFYRQIVQTMWKLYDDGIEVEYPDGRTRRLKFVAQFLGRCIDRGPGRFVLMLERLVDVLG</sequence>
<evidence type="ECO:0000313" key="2">
    <source>
        <dbReference type="EMBL" id="CAI3978134.1"/>
    </source>
</evidence>
<name>A0A9P1BRI1_9DINO</name>
<dbReference type="AlphaFoldDB" id="A0A9P1BRI1"/>
<dbReference type="PANTHER" id="PTHR13275:SF4">
    <property type="entry name" value="VACUOLAR PROTEIN SORTING-ASSOCIATED PROTEIN 72 HOMOLOG"/>
    <property type="match status" value="1"/>
</dbReference>
<gene>
    <name evidence="2" type="ORF">C1SCF055_LOCUS6208</name>
</gene>
<feature type="region of interest" description="Disordered" evidence="1">
    <location>
        <begin position="357"/>
        <end position="542"/>
    </location>
</feature>
<dbReference type="EMBL" id="CAMXCT010000391">
    <property type="protein sequence ID" value="CAI3978134.1"/>
    <property type="molecule type" value="Genomic_DNA"/>
</dbReference>
<dbReference type="GO" id="GO:0005634">
    <property type="term" value="C:nucleus"/>
    <property type="evidence" value="ECO:0007669"/>
    <property type="project" value="TreeGrafter"/>
</dbReference>
<evidence type="ECO:0000313" key="3">
    <source>
        <dbReference type="EMBL" id="CAL4765446.1"/>
    </source>
</evidence>
<comment type="caution">
    <text evidence="2">The sequence shown here is derived from an EMBL/GenBank/DDBJ whole genome shotgun (WGS) entry which is preliminary data.</text>
</comment>
<proteinExistence type="predicted"/>
<feature type="compositionally biased region" description="Basic and acidic residues" evidence="1">
    <location>
        <begin position="519"/>
        <end position="542"/>
    </location>
</feature>
<protein>
    <submittedName>
        <fullName evidence="2">Uncharacterized protein</fullName>
    </submittedName>
</protein>
<evidence type="ECO:0000313" key="4">
    <source>
        <dbReference type="Proteomes" id="UP001152797"/>
    </source>
</evidence>
<feature type="non-terminal residue" evidence="2">
    <location>
        <position position="1"/>
    </location>
</feature>
<feature type="compositionally biased region" description="Basic and acidic residues" evidence="1">
    <location>
        <begin position="412"/>
        <end position="422"/>
    </location>
</feature>
<keyword evidence="4" id="KW-1185">Reference proteome</keyword>
<organism evidence="2">
    <name type="scientific">Cladocopium goreaui</name>
    <dbReference type="NCBI Taxonomy" id="2562237"/>
    <lineage>
        <taxon>Eukaryota</taxon>
        <taxon>Sar</taxon>
        <taxon>Alveolata</taxon>
        <taxon>Dinophyceae</taxon>
        <taxon>Suessiales</taxon>
        <taxon>Symbiodiniaceae</taxon>
        <taxon>Cladocopium</taxon>
    </lineage>
</organism>
<reference evidence="3 4" key="2">
    <citation type="submission" date="2024-05" db="EMBL/GenBank/DDBJ databases">
        <authorList>
            <person name="Chen Y."/>
            <person name="Shah S."/>
            <person name="Dougan E. K."/>
            <person name="Thang M."/>
            <person name="Chan C."/>
        </authorList>
    </citation>
    <scope>NUCLEOTIDE SEQUENCE [LARGE SCALE GENOMIC DNA]</scope>
</reference>
<feature type="compositionally biased region" description="Basic residues" evidence="1">
    <location>
        <begin position="477"/>
        <end position="487"/>
    </location>
</feature>
<feature type="compositionally biased region" description="Basic and acidic residues" evidence="1">
    <location>
        <begin position="384"/>
        <end position="397"/>
    </location>
</feature>
<dbReference type="OrthoDB" id="434382at2759"/>
<dbReference type="Proteomes" id="UP001152797">
    <property type="component" value="Unassembled WGS sequence"/>
</dbReference>
<feature type="compositionally biased region" description="Basic and acidic residues" evidence="1">
    <location>
        <begin position="436"/>
        <end position="455"/>
    </location>
</feature>
<feature type="compositionally biased region" description="Basic and acidic residues" evidence="1">
    <location>
        <begin position="696"/>
        <end position="711"/>
    </location>
</feature>
<feature type="region of interest" description="Disordered" evidence="1">
    <location>
        <begin position="677"/>
        <end position="724"/>
    </location>
</feature>
<dbReference type="PANTHER" id="PTHR13275">
    <property type="entry name" value="YL-1 PROTEIN TRANSCRIPTION FACTOR-LIKE 1"/>
    <property type="match status" value="1"/>
</dbReference>